<dbReference type="GO" id="GO:0008270">
    <property type="term" value="F:zinc ion binding"/>
    <property type="evidence" value="ECO:0007669"/>
    <property type="project" value="UniProtKB-KW"/>
</dbReference>
<protein>
    <recommendedName>
        <fullName evidence="9">C2H2-type domain-containing protein</fullName>
    </recommendedName>
</protein>
<feature type="domain" description="C2H2-type" evidence="9">
    <location>
        <begin position="51"/>
        <end position="79"/>
    </location>
</feature>
<dbReference type="RefSeq" id="XP_058333628.1">
    <property type="nucleotide sequence ID" value="XM_058470487.1"/>
</dbReference>
<comment type="caution">
    <text evidence="10">The sequence shown here is derived from an EMBL/GenBank/DDBJ whole genome shotgun (WGS) entry which is preliminary data.</text>
</comment>
<evidence type="ECO:0000256" key="6">
    <source>
        <dbReference type="ARBA" id="ARBA00023242"/>
    </source>
</evidence>
<dbReference type="PROSITE" id="PS00028">
    <property type="entry name" value="ZINC_FINGER_C2H2_1"/>
    <property type="match status" value="2"/>
</dbReference>
<evidence type="ECO:0000256" key="7">
    <source>
        <dbReference type="PROSITE-ProRule" id="PRU00042"/>
    </source>
</evidence>
<evidence type="ECO:0000256" key="1">
    <source>
        <dbReference type="ARBA" id="ARBA00022723"/>
    </source>
</evidence>
<evidence type="ECO:0000256" key="5">
    <source>
        <dbReference type="ARBA" id="ARBA00023163"/>
    </source>
</evidence>
<dbReference type="GeneID" id="83197790"/>
<dbReference type="InterPro" id="IPR036236">
    <property type="entry name" value="Znf_C2H2_sf"/>
</dbReference>
<dbReference type="FunFam" id="3.30.160.60:FF:000446">
    <property type="entry name" value="Zinc finger protein"/>
    <property type="match status" value="1"/>
</dbReference>
<keyword evidence="2 7" id="KW-0863">Zinc-finger</keyword>
<dbReference type="SMART" id="SM00355">
    <property type="entry name" value="ZnF_C2H2"/>
    <property type="match status" value="2"/>
</dbReference>
<dbReference type="AlphaFoldDB" id="A0A9W9PJ40"/>
<evidence type="ECO:0000256" key="3">
    <source>
        <dbReference type="ARBA" id="ARBA00022833"/>
    </source>
</evidence>
<keyword evidence="5" id="KW-0804">Transcription</keyword>
<keyword evidence="3" id="KW-0862">Zinc</keyword>
<organism evidence="10 11">
    <name type="scientific">Penicillium chermesinum</name>
    <dbReference type="NCBI Taxonomy" id="63820"/>
    <lineage>
        <taxon>Eukaryota</taxon>
        <taxon>Fungi</taxon>
        <taxon>Dikarya</taxon>
        <taxon>Ascomycota</taxon>
        <taxon>Pezizomycotina</taxon>
        <taxon>Eurotiomycetes</taxon>
        <taxon>Eurotiomycetidae</taxon>
        <taxon>Eurotiales</taxon>
        <taxon>Aspergillaceae</taxon>
        <taxon>Penicillium</taxon>
    </lineage>
</organism>
<dbReference type="EMBL" id="JAPQKS010000002">
    <property type="protein sequence ID" value="KAJ5246207.1"/>
    <property type="molecule type" value="Genomic_DNA"/>
</dbReference>
<keyword evidence="4" id="KW-0805">Transcription regulation</keyword>
<dbReference type="OrthoDB" id="10018191at2759"/>
<dbReference type="Proteomes" id="UP001150941">
    <property type="component" value="Unassembled WGS sequence"/>
</dbReference>
<evidence type="ECO:0000256" key="2">
    <source>
        <dbReference type="ARBA" id="ARBA00022771"/>
    </source>
</evidence>
<reference evidence="10" key="1">
    <citation type="submission" date="2022-11" db="EMBL/GenBank/DDBJ databases">
        <authorList>
            <person name="Petersen C."/>
        </authorList>
    </citation>
    <scope>NUCLEOTIDE SEQUENCE</scope>
    <source>
        <strain evidence="10">IBT 19713</strain>
    </source>
</reference>
<gene>
    <name evidence="10" type="ORF">N7468_001190</name>
</gene>
<dbReference type="PANTHER" id="PTHR47660">
    <property type="entry name" value="TRANSCRIPTION FACTOR WITH C2H2 AND ZN(2)-CYS(6) DNA BINDING DOMAIN (EUROFUNG)-RELATED-RELATED"/>
    <property type="match status" value="1"/>
</dbReference>
<name>A0A9W9PJ40_9EURO</name>
<reference evidence="10" key="2">
    <citation type="journal article" date="2023" name="IMA Fungus">
        <title>Comparative genomic study of the Penicillium genus elucidates a diverse pangenome and 15 lateral gene transfer events.</title>
        <authorList>
            <person name="Petersen C."/>
            <person name="Sorensen T."/>
            <person name="Nielsen M.R."/>
            <person name="Sondergaard T.E."/>
            <person name="Sorensen J.L."/>
            <person name="Fitzpatrick D.A."/>
            <person name="Frisvad J.C."/>
            <person name="Nielsen K.L."/>
        </authorList>
    </citation>
    <scope>NUCLEOTIDE SEQUENCE</scope>
    <source>
        <strain evidence="10">IBT 19713</strain>
    </source>
</reference>
<dbReference type="Pfam" id="PF00096">
    <property type="entry name" value="zf-C2H2"/>
    <property type="match status" value="1"/>
</dbReference>
<feature type="region of interest" description="Disordered" evidence="8">
    <location>
        <begin position="1"/>
        <end position="20"/>
    </location>
</feature>
<feature type="region of interest" description="Disordered" evidence="8">
    <location>
        <begin position="106"/>
        <end position="143"/>
    </location>
</feature>
<keyword evidence="6" id="KW-0539">Nucleus</keyword>
<proteinExistence type="predicted"/>
<keyword evidence="11" id="KW-1185">Reference proteome</keyword>
<dbReference type="SUPFAM" id="SSF57667">
    <property type="entry name" value="beta-beta-alpha zinc fingers"/>
    <property type="match status" value="1"/>
</dbReference>
<evidence type="ECO:0000313" key="11">
    <source>
        <dbReference type="Proteomes" id="UP001150941"/>
    </source>
</evidence>
<keyword evidence="1" id="KW-0479">Metal-binding</keyword>
<dbReference type="InterPro" id="IPR013087">
    <property type="entry name" value="Znf_C2H2_type"/>
</dbReference>
<evidence type="ECO:0000259" key="9">
    <source>
        <dbReference type="PROSITE" id="PS50157"/>
    </source>
</evidence>
<evidence type="ECO:0000313" key="10">
    <source>
        <dbReference type="EMBL" id="KAJ5246207.1"/>
    </source>
</evidence>
<evidence type="ECO:0000256" key="8">
    <source>
        <dbReference type="SAM" id="MobiDB-lite"/>
    </source>
</evidence>
<sequence length="309" mass="34614">MNSDSTDGFHTGTGEAGPSSGHVQCEICNNTFRRPEHLKRHVRSHTKEKPFRCNHCGRYFSRTDTLHRHELSHHSSDTDGRDRPHRITVKTFRACFGCATARPKSRDTQTVPAIFTGNTTEQSPSPPSRHLSQRESRPGDVNSMPGIPHVQVESLQTIQFQIEEIQEPASKDRCTNTPSDFEVYGPTAMVNSEFVIPEPSVQQLDWANRACQSAVTCSDMPYDFLFNDLEESQLEAEGSWLGTTDPGPVFQMNMIDNPEMTLNVNACSFDELVLSSINWTSDECKQTPKEVDYIPSSLYPQPGFGFTGP</sequence>
<feature type="domain" description="C2H2-type" evidence="9">
    <location>
        <begin position="23"/>
        <end position="50"/>
    </location>
</feature>
<dbReference type="Gene3D" id="3.30.160.60">
    <property type="entry name" value="Classic Zinc Finger"/>
    <property type="match status" value="2"/>
</dbReference>
<dbReference type="FunFam" id="3.30.160.60:FF:001719">
    <property type="entry name" value="C2H2 type zinc finger domain protein"/>
    <property type="match status" value="1"/>
</dbReference>
<evidence type="ECO:0000256" key="4">
    <source>
        <dbReference type="ARBA" id="ARBA00023015"/>
    </source>
</evidence>
<dbReference type="PANTHER" id="PTHR47660:SF7">
    <property type="entry name" value="TRANSCRIPTION FACTOR WITH C2H2 AND ZN(2)-CYS(6) DNA BINDING DOMAIN (EUROFUNG)"/>
    <property type="match status" value="1"/>
</dbReference>
<accession>A0A9W9PJ40</accession>
<feature type="compositionally biased region" description="Polar residues" evidence="8">
    <location>
        <begin position="108"/>
        <end position="123"/>
    </location>
</feature>
<dbReference type="PROSITE" id="PS50157">
    <property type="entry name" value="ZINC_FINGER_C2H2_2"/>
    <property type="match status" value="2"/>
</dbReference>